<evidence type="ECO:0000259" key="1">
    <source>
        <dbReference type="Pfam" id="PF14529"/>
    </source>
</evidence>
<proteinExistence type="predicted"/>
<dbReference type="PANTHER" id="PTHR33273">
    <property type="entry name" value="DOMAIN-CONTAINING PROTEIN, PUTATIVE-RELATED"/>
    <property type="match status" value="1"/>
</dbReference>
<dbReference type="InterPro" id="IPR005135">
    <property type="entry name" value="Endo/exonuclease/phosphatase"/>
</dbReference>
<dbReference type="SUPFAM" id="SSF53335">
    <property type="entry name" value="S-adenosyl-L-methionine-dependent methyltransferases"/>
    <property type="match status" value="1"/>
</dbReference>
<dbReference type="AlphaFoldDB" id="A0A1B0GB77"/>
<dbReference type="Proteomes" id="UP000092444">
    <property type="component" value="Unassembled WGS sequence"/>
</dbReference>
<feature type="domain" description="Endonuclease/exonuclease/phosphatase" evidence="1">
    <location>
        <begin position="81"/>
        <end position="174"/>
    </location>
</feature>
<sequence>MRFMQINLNHGEAAHDLLRETVVEKELDVVLLSEPYRRAGQGTWVTDLSKKAAIWAPAPIALLNVDCQHRGFVRATVKYLCCYSCYAPPSSTQGEFQRMLDELVEDVPEKTAVIIAGDFNAWAFEWGSKPCNARGRGLLEAFAVVKDIGVQHLLTTPYIFRENPTLKINHTVKTVTAQQCNEEHAIFILEHPDLIRGKSLLDVENGCGATSIAALKKNAKHAIANDVDEGDQVLRF</sequence>
<evidence type="ECO:0000313" key="2">
    <source>
        <dbReference type="EnsemblMetazoa" id="GMOY010561-PA"/>
    </source>
</evidence>
<dbReference type="SUPFAM" id="SSF56219">
    <property type="entry name" value="DNase I-like"/>
    <property type="match status" value="1"/>
</dbReference>
<dbReference type="InterPro" id="IPR036691">
    <property type="entry name" value="Endo/exonu/phosph_ase_sf"/>
</dbReference>
<evidence type="ECO:0000313" key="3">
    <source>
        <dbReference type="Proteomes" id="UP000092444"/>
    </source>
</evidence>
<reference evidence="2" key="1">
    <citation type="submission" date="2020-05" db="UniProtKB">
        <authorList>
            <consortium name="EnsemblMetazoa"/>
        </authorList>
    </citation>
    <scope>IDENTIFICATION</scope>
    <source>
        <strain evidence="2">Yale</strain>
    </source>
</reference>
<dbReference type="PhylomeDB" id="A0A1B0GB77"/>
<accession>A0A1B0GB77</accession>
<dbReference type="EMBL" id="CCAG010011560">
    <property type="status" value="NOT_ANNOTATED_CDS"/>
    <property type="molecule type" value="Genomic_DNA"/>
</dbReference>
<keyword evidence="3" id="KW-1185">Reference proteome</keyword>
<dbReference type="PANTHER" id="PTHR33273:SF4">
    <property type="entry name" value="ENDONUCLEASE_EXONUCLEASE_PHOSPHATASE DOMAIN-CONTAINING PROTEIN"/>
    <property type="match status" value="1"/>
</dbReference>
<dbReference type="EnsemblMetazoa" id="GMOY010561-RA">
    <property type="protein sequence ID" value="GMOY010561-PA"/>
    <property type="gene ID" value="GMOY010561"/>
</dbReference>
<dbReference type="InterPro" id="IPR029063">
    <property type="entry name" value="SAM-dependent_MTases_sf"/>
</dbReference>
<organism evidence="2 3">
    <name type="scientific">Glossina morsitans morsitans</name>
    <name type="common">Savannah tsetse fly</name>
    <dbReference type="NCBI Taxonomy" id="37546"/>
    <lineage>
        <taxon>Eukaryota</taxon>
        <taxon>Metazoa</taxon>
        <taxon>Ecdysozoa</taxon>
        <taxon>Arthropoda</taxon>
        <taxon>Hexapoda</taxon>
        <taxon>Insecta</taxon>
        <taxon>Pterygota</taxon>
        <taxon>Neoptera</taxon>
        <taxon>Endopterygota</taxon>
        <taxon>Diptera</taxon>
        <taxon>Brachycera</taxon>
        <taxon>Muscomorpha</taxon>
        <taxon>Hippoboscoidea</taxon>
        <taxon>Glossinidae</taxon>
        <taxon>Glossina</taxon>
    </lineage>
</organism>
<name>A0A1B0GB77_GLOMM</name>
<dbReference type="Pfam" id="PF14529">
    <property type="entry name" value="Exo_endo_phos_2"/>
    <property type="match status" value="1"/>
</dbReference>
<dbReference type="VEuPathDB" id="VectorBase:GMOY010561"/>
<dbReference type="GO" id="GO:0003824">
    <property type="term" value="F:catalytic activity"/>
    <property type="evidence" value="ECO:0007669"/>
    <property type="project" value="InterPro"/>
</dbReference>
<dbReference type="Gene3D" id="3.60.10.10">
    <property type="entry name" value="Endonuclease/exonuclease/phosphatase"/>
    <property type="match status" value="1"/>
</dbReference>
<protein>
    <recommendedName>
        <fullName evidence="1">Endonuclease/exonuclease/phosphatase domain-containing protein</fullName>
    </recommendedName>
</protein>